<sequence length="92" mass="9839">MVVKLFGNLRLHGGGSRVEVDLGEGRTVADLLDRLFALHPALRPHVVTPEGDALLPHVNIMLNGRLIRDLQGLQTPVSEQDSVAIFPPSAGG</sequence>
<dbReference type="InterPro" id="IPR016155">
    <property type="entry name" value="Mopterin_synth/thiamin_S_b"/>
</dbReference>
<dbReference type="PANTHER" id="PTHR38031:SF1">
    <property type="entry name" value="SULFUR CARRIER PROTEIN CYSO"/>
    <property type="match status" value="1"/>
</dbReference>
<evidence type="ECO:0008006" key="3">
    <source>
        <dbReference type="Google" id="ProtNLM"/>
    </source>
</evidence>
<evidence type="ECO:0000313" key="1">
    <source>
        <dbReference type="EMBL" id="OTA40055.1"/>
    </source>
</evidence>
<dbReference type="PANTHER" id="PTHR38031">
    <property type="entry name" value="SULFUR CARRIER PROTEIN SLR0821-RELATED"/>
    <property type="match status" value="1"/>
</dbReference>
<dbReference type="AlphaFoldDB" id="A0A1Y2T4D2"/>
<dbReference type="Gene3D" id="3.10.20.30">
    <property type="match status" value="1"/>
</dbReference>
<dbReference type="InterPro" id="IPR054834">
    <property type="entry name" value="SAMP1_3"/>
</dbReference>
<dbReference type="InterPro" id="IPR052045">
    <property type="entry name" value="Sulfur_Carrier/Prot_Modifier"/>
</dbReference>
<gene>
    <name evidence="1" type="ORF">A6D92_25615</name>
</gene>
<dbReference type="Pfam" id="PF02597">
    <property type="entry name" value="ThiS"/>
    <property type="match status" value="1"/>
</dbReference>
<accession>A0A1Y2T4D2</accession>
<name>A0A1Y2T4D2_SYMTR</name>
<dbReference type="NCBIfam" id="TIGR01687">
    <property type="entry name" value="moaD_arch"/>
    <property type="match status" value="1"/>
</dbReference>
<protein>
    <recommendedName>
        <fullName evidence="3">Molybdopterin synthase sulfur carrier subunit</fullName>
    </recommendedName>
</protein>
<proteinExistence type="predicted"/>
<dbReference type="InterPro" id="IPR010038">
    <property type="entry name" value="MoaD_arc-typ"/>
</dbReference>
<dbReference type="SUPFAM" id="SSF54285">
    <property type="entry name" value="MoaD/ThiS"/>
    <property type="match status" value="1"/>
</dbReference>
<reference evidence="2" key="1">
    <citation type="submission" date="2016-04" db="EMBL/GenBank/DDBJ databases">
        <authorList>
            <person name="Antunes L.P."/>
            <person name="Martins L.F."/>
            <person name="Pereira R.V."/>
            <person name="Thomas A.M."/>
            <person name="Barbosa D."/>
            <person name="Nascimento L."/>
            <person name="Silva G.M."/>
            <person name="Condomitti G.W."/>
            <person name="Digiampietri L.A."/>
            <person name="Lombardi K.C."/>
            <person name="Ramos P.L."/>
            <person name="Quaggio R.B."/>
            <person name="Oliveira J.C."/>
            <person name="Pascon R.C."/>
            <person name="Cruz J.B."/>
            <person name="Silva A.M."/>
            <person name="Setubal J.C."/>
        </authorList>
    </citation>
    <scope>NUCLEOTIDE SEQUENCE [LARGE SCALE GENOMIC DNA]</scope>
</reference>
<dbReference type="InterPro" id="IPR003749">
    <property type="entry name" value="ThiS/MoaD-like"/>
</dbReference>
<dbReference type="InterPro" id="IPR012675">
    <property type="entry name" value="Beta-grasp_dom_sf"/>
</dbReference>
<dbReference type="CDD" id="cd17505">
    <property type="entry name" value="Ubl_SAMP1_like"/>
    <property type="match status" value="1"/>
</dbReference>
<dbReference type="NCBIfam" id="NF041918">
    <property type="entry name" value="SAMP1"/>
    <property type="match status" value="1"/>
</dbReference>
<organism evidence="1 2">
    <name type="scientific">Symbiobacterium thermophilum</name>
    <dbReference type="NCBI Taxonomy" id="2734"/>
    <lineage>
        <taxon>Bacteria</taxon>
        <taxon>Bacillati</taxon>
        <taxon>Bacillota</taxon>
        <taxon>Clostridia</taxon>
        <taxon>Eubacteriales</taxon>
        <taxon>Symbiobacteriaceae</taxon>
        <taxon>Symbiobacterium</taxon>
    </lineage>
</organism>
<evidence type="ECO:0000313" key="2">
    <source>
        <dbReference type="Proteomes" id="UP000194267"/>
    </source>
</evidence>
<comment type="caution">
    <text evidence="1">The sequence shown here is derived from an EMBL/GenBank/DDBJ whole genome shotgun (WGS) entry which is preliminary data.</text>
</comment>
<dbReference type="Proteomes" id="UP000194267">
    <property type="component" value="Unassembled WGS sequence"/>
</dbReference>
<dbReference type="EMBL" id="LWLV01003129">
    <property type="protein sequence ID" value="OTA40055.1"/>
    <property type="molecule type" value="Genomic_DNA"/>
</dbReference>